<gene>
    <name evidence="1" type="ORF">JO391_09995</name>
</gene>
<sequence length="57" mass="5874">MATACGFWITCLTGGLDAWSRDATQAPLGCNGPLALSPVPPPCPRRPAAEPAPEPRS</sequence>
<evidence type="ECO:0000313" key="2">
    <source>
        <dbReference type="Proteomes" id="UP000826300"/>
    </source>
</evidence>
<evidence type="ECO:0000313" key="1">
    <source>
        <dbReference type="EMBL" id="QYZ68136.1"/>
    </source>
</evidence>
<dbReference type="AlphaFoldDB" id="A0A8G0ZSI9"/>
<protein>
    <submittedName>
        <fullName evidence="1">Uncharacterized protein</fullName>
    </submittedName>
</protein>
<accession>A0A8G0ZSI9</accession>
<keyword evidence="2" id="KW-1185">Reference proteome</keyword>
<dbReference type="KEGG" id="nsm:JO391_09995"/>
<reference evidence="1" key="1">
    <citation type="submission" date="2021-02" db="EMBL/GenBank/DDBJ databases">
        <title>Rhodobacter shimadae sp. nov., an aerobic anoxygenic phototrophic bacterium isolated from a hot spring.</title>
        <authorList>
            <person name="Muramatsu S."/>
            <person name="Haruta S."/>
            <person name="Hirose S."/>
            <person name="Hanada S."/>
        </authorList>
    </citation>
    <scope>NUCLEOTIDE SEQUENCE</scope>
    <source>
        <strain evidence="1">N10</strain>
    </source>
</reference>
<organism evidence="1 2">
    <name type="scientific">Neotabrizicola shimadae</name>
    <dbReference type="NCBI Taxonomy" id="2807096"/>
    <lineage>
        <taxon>Bacteria</taxon>
        <taxon>Pseudomonadati</taxon>
        <taxon>Pseudomonadota</taxon>
        <taxon>Alphaproteobacteria</taxon>
        <taxon>Rhodobacterales</taxon>
        <taxon>Paracoccaceae</taxon>
        <taxon>Neotabrizicola</taxon>
    </lineage>
</organism>
<dbReference type="EMBL" id="CP069370">
    <property type="protein sequence ID" value="QYZ68136.1"/>
    <property type="molecule type" value="Genomic_DNA"/>
</dbReference>
<name>A0A8G0ZSI9_9RHOB</name>
<dbReference type="Proteomes" id="UP000826300">
    <property type="component" value="Chromosome"/>
</dbReference>
<dbReference type="RefSeq" id="WP_220660359.1">
    <property type="nucleotide sequence ID" value="NZ_CP069370.1"/>
</dbReference>
<proteinExistence type="predicted"/>